<proteinExistence type="predicted"/>
<comment type="caution">
    <text evidence="1">The sequence shown here is derived from an EMBL/GenBank/DDBJ whole genome shotgun (WGS) entry which is preliminary data.</text>
</comment>
<gene>
    <name evidence="1" type="ORF">BerOc1_02456</name>
</gene>
<evidence type="ECO:0000313" key="2">
    <source>
        <dbReference type="Proteomes" id="UP000181901"/>
    </source>
</evidence>
<evidence type="ECO:0000313" key="1">
    <source>
        <dbReference type="EMBL" id="OIQ50518.1"/>
    </source>
</evidence>
<accession>A0A1J5MV97</accession>
<organism evidence="1 2">
    <name type="scientific">Pseudodesulfovibrio hydrargyri</name>
    <dbReference type="NCBI Taxonomy" id="2125990"/>
    <lineage>
        <taxon>Bacteria</taxon>
        <taxon>Pseudomonadati</taxon>
        <taxon>Thermodesulfobacteriota</taxon>
        <taxon>Desulfovibrionia</taxon>
        <taxon>Desulfovibrionales</taxon>
        <taxon>Desulfovibrionaceae</taxon>
    </lineage>
</organism>
<dbReference type="EMBL" id="LKAQ01000004">
    <property type="protein sequence ID" value="OIQ50518.1"/>
    <property type="molecule type" value="Genomic_DNA"/>
</dbReference>
<reference evidence="1 2" key="1">
    <citation type="submission" date="2015-09" db="EMBL/GenBank/DDBJ databases">
        <title>Genome of Desulfovibrio dechloracetivorans BerOc1, a mercury methylating strain isolated from highly hydrocarbons and metals contaminated coastal sediments.</title>
        <authorList>
            <person name="Goni Urriza M."/>
            <person name="Gassie C."/>
            <person name="Bouchez O."/>
            <person name="Klopp C."/>
            <person name="Ranchou-Peyruse A."/>
            <person name="Remy G."/>
        </authorList>
    </citation>
    <scope>NUCLEOTIDE SEQUENCE [LARGE SCALE GENOMIC DNA]</scope>
    <source>
        <strain evidence="1 2">BerOc1</strain>
    </source>
</reference>
<dbReference type="Proteomes" id="UP000181901">
    <property type="component" value="Unassembled WGS sequence"/>
</dbReference>
<name>A0A1J5MV97_9BACT</name>
<sequence length="34" mass="4055">MKWDTHSFHIVALYLTIKNSIDKIKAFGHNLKKR</sequence>
<protein>
    <submittedName>
        <fullName evidence="1">Uncharacterized protein</fullName>
    </submittedName>
</protein>
<keyword evidence="2" id="KW-1185">Reference proteome</keyword>
<dbReference type="AlphaFoldDB" id="A0A1J5MV97"/>